<sequence length="58" mass="6646">MKRYAVNFTAKNIYGKDIICTMYVDSHSLLLAVSSFEEKTKGNSYEIFSVCCIKEVKK</sequence>
<name>A0A763YJW1_SALER</name>
<reference evidence="1" key="1">
    <citation type="journal article" date="2018" name="Genome Biol.">
        <title>SKESA: strategic k-mer extension for scrupulous assemblies.</title>
        <authorList>
            <person name="Souvorov A."/>
            <person name="Agarwala R."/>
            <person name="Lipman D.J."/>
        </authorList>
    </citation>
    <scope>NUCLEOTIDE SEQUENCE</scope>
    <source>
        <strain evidence="1">MA.CCC_P6</strain>
    </source>
</reference>
<dbReference type="EMBL" id="DAAYKR010000016">
    <property type="protein sequence ID" value="HAG4612922.1"/>
    <property type="molecule type" value="Genomic_DNA"/>
</dbReference>
<organism evidence="1">
    <name type="scientific">Salmonella enterica</name>
    <name type="common">Salmonella choleraesuis</name>
    <dbReference type="NCBI Taxonomy" id="28901"/>
    <lineage>
        <taxon>Bacteria</taxon>
        <taxon>Pseudomonadati</taxon>
        <taxon>Pseudomonadota</taxon>
        <taxon>Gammaproteobacteria</taxon>
        <taxon>Enterobacterales</taxon>
        <taxon>Enterobacteriaceae</taxon>
        <taxon>Salmonella</taxon>
    </lineage>
</organism>
<accession>A0A763YJW1</accession>
<evidence type="ECO:0000313" key="1">
    <source>
        <dbReference type="EMBL" id="HAG4612922.1"/>
    </source>
</evidence>
<gene>
    <name evidence="1" type="ORF">G8549_004535</name>
</gene>
<comment type="caution">
    <text evidence="1">The sequence shown here is derived from an EMBL/GenBank/DDBJ whole genome shotgun (WGS) entry which is preliminary data.</text>
</comment>
<reference evidence="1" key="2">
    <citation type="submission" date="2020-02" db="EMBL/GenBank/DDBJ databases">
        <authorList>
            <consortium name="NCBI Pathogen Detection Project"/>
        </authorList>
    </citation>
    <scope>NUCLEOTIDE SEQUENCE</scope>
    <source>
        <strain evidence="1">MA.CCC_P6</strain>
    </source>
</reference>
<dbReference type="AlphaFoldDB" id="A0A763YJW1"/>
<protein>
    <submittedName>
        <fullName evidence="1">Uncharacterized protein</fullName>
    </submittedName>
</protein>
<proteinExistence type="predicted"/>